<accession>A0AAW3MBB1</accession>
<dbReference type="GO" id="GO:0003677">
    <property type="term" value="F:DNA binding"/>
    <property type="evidence" value="ECO:0007669"/>
    <property type="project" value="UniProtKB-KW"/>
</dbReference>
<dbReference type="InterPro" id="IPR036388">
    <property type="entry name" value="WH-like_DNA-bd_sf"/>
</dbReference>
<dbReference type="InterPro" id="IPR011991">
    <property type="entry name" value="ArsR-like_HTH"/>
</dbReference>
<sequence length="116" mass="13990">MDYTFKRKEDSSLIETAKRVEEMSQFLKLLSDGTRLEILRRLHVREHCVCDFVEMFDISQPAVSRHLKLLRQSQLILERRERQWIYFRINPDHPQYKLLLTILAEMDTPNIPDRSC</sequence>
<feature type="domain" description="HTH arsR-type" evidence="4">
    <location>
        <begin position="14"/>
        <end position="109"/>
    </location>
</feature>
<dbReference type="InterPro" id="IPR036390">
    <property type="entry name" value="WH_DNA-bd_sf"/>
</dbReference>
<dbReference type="Proteomes" id="UP000072605">
    <property type="component" value="Unassembled WGS sequence"/>
</dbReference>
<protein>
    <submittedName>
        <fullName evidence="5">ArsR family transcriptional regulator</fullName>
    </submittedName>
</protein>
<dbReference type="SUPFAM" id="SSF46785">
    <property type="entry name" value="Winged helix' DNA-binding domain"/>
    <property type="match status" value="1"/>
</dbReference>
<evidence type="ECO:0000313" key="6">
    <source>
        <dbReference type="Proteomes" id="UP000072605"/>
    </source>
</evidence>
<gene>
    <name evidence="5" type="ORF">RSA11_08025</name>
</gene>
<dbReference type="GO" id="GO:0003700">
    <property type="term" value="F:DNA-binding transcription factor activity"/>
    <property type="evidence" value="ECO:0007669"/>
    <property type="project" value="InterPro"/>
</dbReference>
<dbReference type="CDD" id="cd00090">
    <property type="entry name" value="HTH_ARSR"/>
    <property type="match status" value="1"/>
</dbReference>
<evidence type="ECO:0000259" key="4">
    <source>
        <dbReference type="PROSITE" id="PS50987"/>
    </source>
</evidence>
<dbReference type="NCBIfam" id="NF033788">
    <property type="entry name" value="HTH_metalloreg"/>
    <property type="match status" value="1"/>
</dbReference>
<name>A0AAW3MBB1_9BACL</name>
<organism evidence="5 6">
    <name type="scientific">Exiguobacterium indicum</name>
    <dbReference type="NCBI Taxonomy" id="296995"/>
    <lineage>
        <taxon>Bacteria</taxon>
        <taxon>Bacillati</taxon>
        <taxon>Bacillota</taxon>
        <taxon>Bacilli</taxon>
        <taxon>Bacillales</taxon>
        <taxon>Bacillales Family XII. Incertae Sedis</taxon>
        <taxon>Exiguobacterium</taxon>
    </lineage>
</organism>
<evidence type="ECO:0000256" key="3">
    <source>
        <dbReference type="ARBA" id="ARBA00023163"/>
    </source>
</evidence>
<dbReference type="SMART" id="SM00418">
    <property type="entry name" value="HTH_ARSR"/>
    <property type="match status" value="1"/>
</dbReference>
<dbReference type="PROSITE" id="PS50987">
    <property type="entry name" value="HTH_ARSR_2"/>
    <property type="match status" value="1"/>
</dbReference>
<dbReference type="Gene3D" id="1.10.10.10">
    <property type="entry name" value="Winged helix-like DNA-binding domain superfamily/Winged helix DNA-binding domain"/>
    <property type="match status" value="1"/>
</dbReference>
<keyword evidence="1" id="KW-0805">Transcription regulation</keyword>
<dbReference type="InterPro" id="IPR051081">
    <property type="entry name" value="HTH_MetalResp_TranReg"/>
</dbReference>
<reference evidence="5 6" key="1">
    <citation type="journal article" date="2016" name="Front. Microbiol.">
        <title>Genomic Resource of Rice Seed Associated Bacteria.</title>
        <authorList>
            <person name="Midha S."/>
            <person name="Bansal K."/>
            <person name="Sharma S."/>
            <person name="Kumar N."/>
            <person name="Patil P.P."/>
            <person name="Chaudhry V."/>
            <person name="Patil P.B."/>
        </authorList>
    </citation>
    <scope>NUCLEOTIDE SEQUENCE [LARGE SCALE GENOMIC DNA]</scope>
    <source>
        <strain evidence="5 6">RSA11</strain>
    </source>
</reference>
<evidence type="ECO:0000313" key="5">
    <source>
        <dbReference type="EMBL" id="KTR26922.1"/>
    </source>
</evidence>
<dbReference type="PANTHER" id="PTHR33154:SF18">
    <property type="entry name" value="ARSENICAL RESISTANCE OPERON REPRESSOR"/>
    <property type="match status" value="1"/>
</dbReference>
<evidence type="ECO:0000256" key="1">
    <source>
        <dbReference type="ARBA" id="ARBA00023015"/>
    </source>
</evidence>
<keyword evidence="3" id="KW-0804">Transcription</keyword>
<comment type="caution">
    <text evidence="5">The sequence shown here is derived from an EMBL/GenBank/DDBJ whole genome shotgun (WGS) entry which is preliminary data.</text>
</comment>
<dbReference type="Pfam" id="PF01022">
    <property type="entry name" value="HTH_5"/>
    <property type="match status" value="1"/>
</dbReference>
<dbReference type="InterPro" id="IPR001845">
    <property type="entry name" value="HTH_ArsR_DNA-bd_dom"/>
</dbReference>
<keyword evidence="2" id="KW-0238">DNA-binding</keyword>
<dbReference type="PRINTS" id="PR00778">
    <property type="entry name" value="HTHARSR"/>
</dbReference>
<evidence type="ECO:0000256" key="2">
    <source>
        <dbReference type="ARBA" id="ARBA00023125"/>
    </source>
</evidence>
<dbReference type="PANTHER" id="PTHR33154">
    <property type="entry name" value="TRANSCRIPTIONAL REGULATOR, ARSR FAMILY"/>
    <property type="match status" value="1"/>
</dbReference>
<dbReference type="AlphaFoldDB" id="A0AAW3MBB1"/>
<proteinExistence type="predicted"/>
<dbReference type="EMBL" id="LDQV01000019">
    <property type="protein sequence ID" value="KTR26922.1"/>
    <property type="molecule type" value="Genomic_DNA"/>
</dbReference>